<keyword evidence="2" id="KW-0479">Metal-binding</keyword>
<name>A0ABW2JDG2_9ACTN</name>
<dbReference type="SUPFAM" id="SSF48264">
    <property type="entry name" value="Cytochrome P450"/>
    <property type="match status" value="1"/>
</dbReference>
<organism evidence="4 5">
    <name type="scientific">Streptomyces monticola</name>
    <dbReference type="NCBI Taxonomy" id="2666263"/>
    <lineage>
        <taxon>Bacteria</taxon>
        <taxon>Bacillati</taxon>
        <taxon>Actinomycetota</taxon>
        <taxon>Actinomycetes</taxon>
        <taxon>Kitasatosporales</taxon>
        <taxon>Streptomycetaceae</taxon>
        <taxon>Streptomyces</taxon>
    </lineage>
</organism>
<dbReference type="Proteomes" id="UP001596523">
    <property type="component" value="Unassembled WGS sequence"/>
</dbReference>
<evidence type="ECO:0000256" key="2">
    <source>
        <dbReference type="RuleBase" id="RU000461"/>
    </source>
</evidence>
<dbReference type="InterPro" id="IPR002397">
    <property type="entry name" value="Cyt_P450_B"/>
</dbReference>
<evidence type="ECO:0000313" key="5">
    <source>
        <dbReference type="Proteomes" id="UP001596523"/>
    </source>
</evidence>
<evidence type="ECO:0000256" key="3">
    <source>
        <dbReference type="SAM" id="MobiDB-lite"/>
    </source>
</evidence>
<comment type="caution">
    <text evidence="4">The sequence shown here is derived from an EMBL/GenBank/DDBJ whole genome shotgun (WGS) entry which is preliminary data.</text>
</comment>
<keyword evidence="2" id="KW-0349">Heme</keyword>
<dbReference type="Pfam" id="PF00067">
    <property type="entry name" value="p450"/>
    <property type="match status" value="1"/>
</dbReference>
<protein>
    <submittedName>
        <fullName evidence="4">Cytochrome P450</fullName>
    </submittedName>
</protein>
<keyword evidence="5" id="KW-1185">Reference proteome</keyword>
<dbReference type="EMBL" id="JBHTCF010000002">
    <property type="protein sequence ID" value="MFC7303719.1"/>
    <property type="molecule type" value="Genomic_DNA"/>
</dbReference>
<gene>
    <name evidence="4" type="ORF">ACFQVC_05745</name>
</gene>
<accession>A0ABW2JDG2</accession>
<keyword evidence="2" id="KW-0560">Oxidoreductase</keyword>
<dbReference type="InterPro" id="IPR001128">
    <property type="entry name" value="Cyt_P450"/>
</dbReference>
<dbReference type="RefSeq" id="WP_381827223.1">
    <property type="nucleotide sequence ID" value="NZ_JBHTCF010000002.1"/>
</dbReference>
<evidence type="ECO:0000256" key="1">
    <source>
        <dbReference type="ARBA" id="ARBA00010617"/>
    </source>
</evidence>
<reference evidence="5" key="1">
    <citation type="journal article" date="2019" name="Int. J. Syst. Evol. Microbiol.">
        <title>The Global Catalogue of Microorganisms (GCM) 10K type strain sequencing project: providing services to taxonomists for standard genome sequencing and annotation.</title>
        <authorList>
            <consortium name="The Broad Institute Genomics Platform"/>
            <consortium name="The Broad Institute Genome Sequencing Center for Infectious Disease"/>
            <person name="Wu L."/>
            <person name="Ma J."/>
        </authorList>
    </citation>
    <scope>NUCLEOTIDE SEQUENCE [LARGE SCALE GENOMIC DNA]</scope>
    <source>
        <strain evidence="5">SYNS20</strain>
    </source>
</reference>
<dbReference type="PROSITE" id="PS00086">
    <property type="entry name" value="CYTOCHROME_P450"/>
    <property type="match status" value="1"/>
</dbReference>
<proteinExistence type="inferred from homology"/>
<dbReference type="PRINTS" id="PR00359">
    <property type="entry name" value="BP450"/>
</dbReference>
<keyword evidence="2" id="KW-0408">Iron</keyword>
<feature type="region of interest" description="Disordered" evidence="3">
    <location>
        <begin position="1"/>
        <end position="33"/>
    </location>
</feature>
<evidence type="ECO:0000313" key="4">
    <source>
        <dbReference type="EMBL" id="MFC7303719.1"/>
    </source>
</evidence>
<dbReference type="CDD" id="cd11031">
    <property type="entry name" value="Cyp158A-like"/>
    <property type="match status" value="1"/>
</dbReference>
<dbReference type="Gene3D" id="1.10.630.10">
    <property type="entry name" value="Cytochrome P450"/>
    <property type="match status" value="1"/>
</dbReference>
<comment type="similarity">
    <text evidence="1 2">Belongs to the cytochrome P450 family.</text>
</comment>
<feature type="compositionally biased region" description="Low complexity" evidence="3">
    <location>
        <begin position="17"/>
        <end position="27"/>
    </location>
</feature>
<dbReference type="InterPro" id="IPR017972">
    <property type="entry name" value="Cyt_P450_CS"/>
</dbReference>
<dbReference type="PANTHER" id="PTHR46696">
    <property type="entry name" value="P450, PUTATIVE (EUROFUNG)-RELATED"/>
    <property type="match status" value="1"/>
</dbReference>
<dbReference type="PANTHER" id="PTHR46696:SF1">
    <property type="entry name" value="CYTOCHROME P450 YJIB-RELATED"/>
    <property type="match status" value="1"/>
</dbReference>
<dbReference type="InterPro" id="IPR036396">
    <property type="entry name" value="Cyt_P450_sf"/>
</dbReference>
<keyword evidence="2" id="KW-0503">Monooxygenase</keyword>
<sequence length="427" mass="46329">MSEDVAARTGTAGISGAGARTQTAGTPGAPPPVCEWPAQDLTGTRFDPVLAGLMDQGPLHRIRLPHGEGWAWLVTRYDDVRMVTNDARFTRRQVPGRDITRLAPHFKPKPGSLAFADGGDHHRLRRVVWPALSASAVEGRRGRAQELIDGLMDGLLRDGPPADLVERLLAPFPVDLVCEVMGVPPEDRAQLKEWTDQIVFPAADASATGQVKERLYGWLGEAVRARRGSTGEDVLSLLGAGVSRGELTEEEAAGVAGPLQIGGEAVTNNTGQMLYLLLTRPELLAALTERPELRPRAIDELLRYIPHRSAVGLARIAEEDVELHGHTIKAGDAVYVSYLAANRDAEVFPRPEEIDFDRAAQAHVSFGHGTHYCVGGLLARMQIDLLMDAVLDRLPQLRLAVPADEVPWRSRALIRGPRALPVAWAIG</sequence>